<dbReference type="SUPFAM" id="SSF55174">
    <property type="entry name" value="Alpha-L RNA-binding motif"/>
    <property type="match status" value="1"/>
</dbReference>
<evidence type="ECO:0000256" key="4">
    <source>
        <dbReference type="ARBA" id="ARBA00022980"/>
    </source>
</evidence>
<dbReference type="GO" id="GO:0015935">
    <property type="term" value="C:small ribosomal subunit"/>
    <property type="evidence" value="ECO:0007669"/>
    <property type="project" value="InterPro"/>
</dbReference>
<dbReference type="NCBIfam" id="TIGR01017">
    <property type="entry name" value="rpsD_bact"/>
    <property type="match status" value="1"/>
</dbReference>
<dbReference type="PROSITE" id="PS00632">
    <property type="entry name" value="RIBOSOMAL_S4"/>
    <property type="match status" value="1"/>
</dbReference>
<gene>
    <name evidence="8" type="ORF">OBE_00038</name>
</gene>
<dbReference type="SMART" id="SM01390">
    <property type="entry name" value="Ribosomal_S4"/>
    <property type="match status" value="1"/>
</dbReference>
<dbReference type="GO" id="GO:0003735">
    <property type="term" value="F:structural constituent of ribosome"/>
    <property type="evidence" value="ECO:0007669"/>
    <property type="project" value="InterPro"/>
</dbReference>
<dbReference type="PANTHER" id="PTHR11831">
    <property type="entry name" value="30S 40S RIBOSOMAL PROTEIN"/>
    <property type="match status" value="1"/>
</dbReference>
<dbReference type="GO" id="GO:0019843">
    <property type="term" value="F:rRNA binding"/>
    <property type="evidence" value="ECO:0007669"/>
    <property type="project" value="UniProtKB-KW"/>
</dbReference>
<dbReference type="EMBL" id="AJWZ01000028">
    <property type="protein sequence ID" value="EKC78097.1"/>
    <property type="molecule type" value="Genomic_DNA"/>
</dbReference>
<keyword evidence="4 8" id="KW-0689">Ribosomal protein</keyword>
<dbReference type="CDD" id="cd00165">
    <property type="entry name" value="S4"/>
    <property type="match status" value="1"/>
</dbReference>
<comment type="caution">
    <text evidence="8">The sequence shown here is derived from an EMBL/GenBank/DDBJ whole genome shotgun (WGS) entry which is preliminary data.</text>
</comment>
<dbReference type="Pfam" id="PF01479">
    <property type="entry name" value="S4"/>
    <property type="match status" value="1"/>
</dbReference>
<evidence type="ECO:0000256" key="1">
    <source>
        <dbReference type="ARBA" id="ARBA00007465"/>
    </source>
</evidence>
<dbReference type="HAMAP" id="MF_01306_B">
    <property type="entry name" value="Ribosomal_uS4_B"/>
    <property type="match status" value="1"/>
</dbReference>
<dbReference type="SMART" id="SM00363">
    <property type="entry name" value="S4"/>
    <property type="match status" value="1"/>
</dbReference>
<dbReference type="InterPro" id="IPR018079">
    <property type="entry name" value="Ribosomal_uS4_CS"/>
</dbReference>
<keyword evidence="3" id="KW-0694">RNA-binding</keyword>
<feature type="domain" description="RNA-binding S4" evidence="6">
    <location>
        <begin position="98"/>
        <end position="162"/>
    </location>
</feature>
<evidence type="ECO:0000256" key="2">
    <source>
        <dbReference type="ARBA" id="ARBA00022730"/>
    </source>
</evidence>
<dbReference type="InterPro" id="IPR005709">
    <property type="entry name" value="Ribosomal_uS4_bac-type"/>
</dbReference>
<dbReference type="NCBIfam" id="NF003717">
    <property type="entry name" value="PRK05327.1"/>
    <property type="match status" value="1"/>
</dbReference>
<evidence type="ECO:0000313" key="8">
    <source>
        <dbReference type="EMBL" id="EKC78097.1"/>
    </source>
</evidence>
<feature type="domain" description="Small ribosomal subunit protein uS4 N-terminal" evidence="7">
    <location>
        <begin position="3"/>
        <end position="97"/>
    </location>
</feature>
<dbReference type="FunFam" id="1.10.1050.10:FF:000001">
    <property type="entry name" value="30S ribosomal protein S4"/>
    <property type="match status" value="1"/>
</dbReference>
<evidence type="ECO:0000256" key="3">
    <source>
        <dbReference type="ARBA" id="ARBA00022884"/>
    </source>
</evidence>
<dbReference type="InterPro" id="IPR022801">
    <property type="entry name" value="Ribosomal_uS4"/>
</dbReference>
<dbReference type="InterPro" id="IPR002942">
    <property type="entry name" value="S4_RNA-bd"/>
</dbReference>
<proteinExistence type="inferred from homology"/>
<dbReference type="Gene3D" id="3.10.290.10">
    <property type="entry name" value="RNA-binding S4 domain"/>
    <property type="match status" value="1"/>
</dbReference>
<dbReference type="Gene3D" id="1.10.1050.10">
    <property type="entry name" value="Ribosomal Protein S4 Delta 41, Chain A, domain 1"/>
    <property type="match status" value="1"/>
</dbReference>
<dbReference type="PROSITE" id="PS50889">
    <property type="entry name" value="S4"/>
    <property type="match status" value="1"/>
</dbReference>
<evidence type="ECO:0000259" key="6">
    <source>
        <dbReference type="SMART" id="SM00363"/>
    </source>
</evidence>
<keyword evidence="2" id="KW-0699">rRNA-binding</keyword>
<accession>K1TYK3</accession>
<dbReference type="PANTHER" id="PTHR11831:SF4">
    <property type="entry name" value="SMALL RIBOSOMAL SUBUNIT PROTEIN US4M"/>
    <property type="match status" value="1"/>
</dbReference>
<reference evidence="8" key="1">
    <citation type="journal article" date="2013" name="Environ. Microbiol.">
        <title>Microbiota from the distal guts of lean and obese adolescents exhibit partial functional redundancy besides clear differences in community structure.</title>
        <authorList>
            <person name="Ferrer M."/>
            <person name="Ruiz A."/>
            <person name="Lanza F."/>
            <person name="Haange S.B."/>
            <person name="Oberbach A."/>
            <person name="Till H."/>
            <person name="Bargiela R."/>
            <person name="Campoy C."/>
            <person name="Segura M.T."/>
            <person name="Richter M."/>
            <person name="von Bergen M."/>
            <person name="Seifert J."/>
            <person name="Suarez A."/>
        </authorList>
    </citation>
    <scope>NUCLEOTIDE SEQUENCE</scope>
</reference>
<dbReference type="AlphaFoldDB" id="K1TYK3"/>
<name>K1TYK3_9ZZZZ</name>
<evidence type="ECO:0000256" key="5">
    <source>
        <dbReference type="ARBA" id="ARBA00023274"/>
    </source>
</evidence>
<dbReference type="GO" id="GO:0042274">
    <property type="term" value="P:ribosomal small subunit biogenesis"/>
    <property type="evidence" value="ECO:0007669"/>
    <property type="project" value="TreeGrafter"/>
</dbReference>
<keyword evidence="5" id="KW-0687">Ribonucleoprotein</keyword>
<sequence length="207" mass="23539">MARYTEAVCRQCRREGQKLFLKGDRCYTQKCAIDCRGYAPGQHGQGRSKTSEYGSQLREKQKVRRYYGVLEKQFRSYFAMAEKRQGITGENLLAILETRLDNVVYRLGFAMSRAEARQLVTHGHFTVDGRKVNIPSFLVKPGMVITLKDSSKSLDKIKANVEANASRPAPKWLDYDANNMVGKVVAMPARDDIDLPVEEHLIVELYS</sequence>
<dbReference type="FunFam" id="3.10.290.10:FF:000001">
    <property type="entry name" value="30S ribosomal protein S4"/>
    <property type="match status" value="1"/>
</dbReference>
<protein>
    <submittedName>
        <fullName evidence="8">30S ribosomal protein S4</fullName>
    </submittedName>
</protein>
<dbReference type="InterPro" id="IPR001912">
    <property type="entry name" value="Ribosomal_uS4_N"/>
</dbReference>
<dbReference type="Pfam" id="PF00163">
    <property type="entry name" value="Ribosomal_S4"/>
    <property type="match status" value="1"/>
</dbReference>
<dbReference type="GO" id="GO:0006412">
    <property type="term" value="P:translation"/>
    <property type="evidence" value="ECO:0007669"/>
    <property type="project" value="InterPro"/>
</dbReference>
<organism evidence="8">
    <name type="scientific">human gut metagenome</name>
    <dbReference type="NCBI Taxonomy" id="408170"/>
    <lineage>
        <taxon>unclassified sequences</taxon>
        <taxon>metagenomes</taxon>
        <taxon>organismal metagenomes</taxon>
    </lineage>
</organism>
<dbReference type="InterPro" id="IPR036986">
    <property type="entry name" value="S4_RNA-bd_sf"/>
</dbReference>
<comment type="similarity">
    <text evidence="1">Belongs to the universal ribosomal protein uS4 family.</text>
</comment>
<feature type="non-terminal residue" evidence="8">
    <location>
        <position position="207"/>
    </location>
</feature>
<evidence type="ECO:0000259" key="7">
    <source>
        <dbReference type="SMART" id="SM01390"/>
    </source>
</evidence>